<sequence length="133" mass="15417">MVIVTLKGFAMHPHQAVSSYSPKLATHCKRPQLEAPMVVAQFIDAGITLAKWYGCNKCMLLQELYLKRTFDELLHNIADPLVHQALRQQCQDQLYKPLLALKRYYKSIPHGRSRFLKIEHEARVISHIFNPYS</sequence>
<comment type="caution">
    <text evidence="1">The sequence shown here is derived from an EMBL/GenBank/DDBJ whole genome shotgun (WGS) entry which is preliminary data.</text>
</comment>
<name>A0ABR9E6T9_9GAMM</name>
<reference evidence="1 2" key="1">
    <citation type="submission" date="2015-03" db="EMBL/GenBank/DDBJ databases">
        <title>Genome sequence of Pseudoalteromonas aurantia.</title>
        <authorList>
            <person name="Xie B.-B."/>
            <person name="Rong J.-C."/>
            <person name="Qin Q.-L."/>
            <person name="Zhang Y.-Z."/>
        </authorList>
    </citation>
    <scope>NUCLEOTIDE SEQUENCE [LARGE SCALE GENOMIC DNA]</scope>
    <source>
        <strain evidence="1 2">208</strain>
    </source>
</reference>
<protein>
    <submittedName>
        <fullName evidence="1">Uncharacterized protein</fullName>
    </submittedName>
</protein>
<accession>A0ABR9E6T9</accession>
<dbReference type="Proteomes" id="UP000615755">
    <property type="component" value="Unassembled WGS sequence"/>
</dbReference>
<keyword evidence="2" id="KW-1185">Reference proteome</keyword>
<organism evidence="1 2">
    <name type="scientific">Pseudoalteromonas aurantia 208</name>
    <dbReference type="NCBI Taxonomy" id="1314867"/>
    <lineage>
        <taxon>Bacteria</taxon>
        <taxon>Pseudomonadati</taxon>
        <taxon>Pseudomonadota</taxon>
        <taxon>Gammaproteobacteria</taxon>
        <taxon>Alteromonadales</taxon>
        <taxon>Pseudoalteromonadaceae</taxon>
        <taxon>Pseudoalteromonas</taxon>
    </lineage>
</organism>
<proteinExistence type="predicted"/>
<evidence type="ECO:0000313" key="2">
    <source>
        <dbReference type="Proteomes" id="UP000615755"/>
    </source>
</evidence>
<evidence type="ECO:0000313" key="1">
    <source>
        <dbReference type="EMBL" id="MBE0366704.1"/>
    </source>
</evidence>
<gene>
    <name evidence="1" type="ORF">PAUR_a3762</name>
</gene>
<dbReference type="EMBL" id="AQGV01000010">
    <property type="protein sequence ID" value="MBE0366704.1"/>
    <property type="molecule type" value="Genomic_DNA"/>
</dbReference>